<dbReference type="InterPro" id="IPR000873">
    <property type="entry name" value="AMP-dep_synth/lig_dom"/>
</dbReference>
<protein>
    <submittedName>
        <fullName evidence="3">Acyl-CoA synthetase</fullName>
    </submittedName>
</protein>
<dbReference type="CDD" id="cd05929">
    <property type="entry name" value="BACL_like"/>
    <property type="match status" value="1"/>
</dbReference>
<evidence type="ECO:0000259" key="2">
    <source>
        <dbReference type="Pfam" id="PF13193"/>
    </source>
</evidence>
<dbReference type="InterPro" id="IPR042099">
    <property type="entry name" value="ANL_N_sf"/>
</dbReference>
<dbReference type="Gene3D" id="3.40.50.12780">
    <property type="entry name" value="N-terminal domain of ligase-like"/>
    <property type="match status" value="1"/>
</dbReference>
<dbReference type="GO" id="GO:0016405">
    <property type="term" value="F:CoA-ligase activity"/>
    <property type="evidence" value="ECO:0007669"/>
    <property type="project" value="TreeGrafter"/>
</dbReference>
<dbReference type="Pfam" id="PF00501">
    <property type="entry name" value="AMP-binding"/>
    <property type="match status" value="1"/>
</dbReference>
<dbReference type="PANTHER" id="PTHR24096:SF323">
    <property type="entry name" value="BLR3536 PROTEIN"/>
    <property type="match status" value="1"/>
</dbReference>
<dbReference type="RefSeq" id="WP_069399891.1">
    <property type="nucleotide sequence ID" value="NZ_MIHC01000012.1"/>
</dbReference>
<dbReference type="InterPro" id="IPR025110">
    <property type="entry name" value="AMP-bd_C"/>
</dbReference>
<dbReference type="AlphaFoldDB" id="A0A1E3T0U1"/>
<accession>A0A1E3T0U1</accession>
<comment type="caution">
    <text evidence="3">The sequence shown here is derived from an EMBL/GenBank/DDBJ whole genome shotgun (WGS) entry which is preliminary data.</text>
</comment>
<proteinExistence type="predicted"/>
<dbReference type="STRING" id="243061.AWC25_05870"/>
<dbReference type="Gene3D" id="3.30.300.30">
    <property type="match status" value="1"/>
</dbReference>
<dbReference type="PROSITE" id="PS00455">
    <property type="entry name" value="AMP_BINDING"/>
    <property type="match status" value="1"/>
</dbReference>
<reference evidence="4" key="1">
    <citation type="submission" date="2016-09" db="EMBL/GenBank/DDBJ databases">
        <authorList>
            <person name="Greninger A.L."/>
            <person name="Jerome K.R."/>
            <person name="Mcnair B."/>
            <person name="Wallis C."/>
            <person name="Fang F."/>
        </authorList>
    </citation>
    <scope>NUCLEOTIDE SEQUENCE [LARGE SCALE GENOMIC DNA]</scope>
    <source>
        <strain evidence="4">BC1_M4</strain>
    </source>
</reference>
<dbReference type="Proteomes" id="UP000094224">
    <property type="component" value="Unassembled WGS sequence"/>
</dbReference>
<keyword evidence="4" id="KW-1185">Reference proteome</keyword>
<dbReference type="InterPro" id="IPR045851">
    <property type="entry name" value="AMP-bd_C_sf"/>
</dbReference>
<dbReference type="SUPFAM" id="SSF56801">
    <property type="entry name" value="Acetyl-CoA synthetase-like"/>
    <property type="match status" value="1"/>
</dbReference>
<dbReference type="PANTHER" id="PTHR24096">
    <property type="entry name" value="LONG-CHAIN-FATTY-ACID--COA LIGASE"/>
    <property type="match status" value="1"/>
</dbReference>
<dbReference type="NCBIfam" id="NF038341">
    <property type="entry name" value="ligase_FadD4"/>
    <property type="match status" value="1"/>
</dbReference>
<dbReference type="EMBL" id="MIHC01000012">
    <property type="protein sequence ID" value="ODR07448.1"/>
    <property type="molecule type" value="Genomic_DNA"/>
</dbReference>
<dbReference type="Pfam" id="PF13193">
    <property type="entry name" value="AMP-binding_C"/>
    <property type="match status" value="1"/>
</dbReference>
<evidence type="ECO:0000313" key="4">
    <source>
        <dbReference type="Proteomes" id="UP000094224"/>
    </source>
</evidence>
<dbReference type="InterPro" id="IPR020845">
    <property type="entry name" value="AMP-binding_CS"/>
</dbReference>
<name>A0A1E3T0U1_9MYCO</name>
<organism evidence="3 4">
    <name type="scientific">Mycobacterium sherrisii</name>
    <dbReference type="NCBI Taxonomy" id="243061"/>
    <lineage>
        <taxon>Bacteria</taxon>
        <taxon>Bacillati</taxon>
        <taxon>Actinomycetota</taxon>
        <taxon>Actinomycetes</taxon>
        <taxon>Mycobacteriales</taxon>
        <taxon>Mycobacteriaceae</taxon>
        <taxon>Mycobacterium</taxon>
        <taxon>Mycobacterium simiae complex</taxon>
    </lineage>
</organism>
<feature type="domain" description="AMP-binding enzyme C-terminal" evidence="2">
    <location>
        <begin position="423"/>
        <end position="501"/>
    </location>
</feature>
<evidence type="ECO:0000313" key="3">
    <source>
        <dbReference type="EMBL" id="ODR07448.1"/>
    </source>
</evidence>
<feature type="domain" description="AMP-dependent synthetase/ligase" evidence="1">
    <location>
        <begin position="13"/>
        <end position="368"/>
    </location>
</feature>
<sequence length="513" mass="56279">MQIRPFTSGSGGANKPAVILYPSGTVVTFDHLEARANQLAHRFRQAGLREGDSVAILMENNEHIHAVMWAARRSGLYYVPINTHLTPAEAAYIIDNSNAKAIVGSAVLKDTCAQLAEHLPNGLPGLLLVAGSLSESELPGWERYPDCVAGQPDTPIDDEIEGDLLQYSSGTTGRPKGIKRQLPHVKPEDAPGMMSALVSFWLDPDAVYLSPAPLYHTAPSVWSMTIQAGGITTVVMEKFDAEGTLDAIQRHRVTHGQFVPAMFVRMLKLPQRVRDSYDLSSLKRVMHAAAPCPVEIKKQMIEWWGPIIDEYYASSEAHGSTLITAEDWLAHPGSVGKPMAGAVHILDENGDELPPGQPGEIYFEGGQSFEYLNDPTKTASSRSKQGWATVGDIGYLDEEGYLYLTDRRHHMIISGGVNIYPQEAENLLVTHPKVLDAAVFGVPDDEMGQRVLAVVQAVDPADATDEFGDELMAWLRDRLAHFKCPRSIAFETQLPRTDTGKLYKNGLIEKYSV</sequence>
<evidence type="ECO:0000259" key="1">
    <source>
        <dbReference type="Pfam" id="PF00501"/>
    </source>
</evidence>
<gene>
    <name evidence="3" type="ORF">BHQ21_08635</name>
</gene>